<dbReference type="RefSeq" id="XP_018244222.1">
    <property type="nucleotide sequence ID" value="XM_018399840.1"/>
</dbReference>
<evidence type="ECO:0000256" key="1">
    <source>
        <dbReference type="SAM" id="MobiDB-lite"/>
    </source>
</evidence>
<reference evidence="2" key="2">
    <citation type="journal article" date="2010" name="Nature">
        <title>Comparative genomics reveals mobile pathogenicity chromosomes in Fusarium.</title>
        <authorList>
            <person name="Ma L.J."/>
            <person name="van der Does H.C."/>
            <person name="Borkovich K.A."/>
            <person name="Coleman J.J."/>
            <person name="Daboussi M.J."/>
            <person name="Di Pietro A."/>
            <person name="Dufresne M."/>
            <person name="Freitag M."/>
            <person name="Grabherr M."/>
            <person name="Henrissat B."/>
            <person name="Houterman P.M."/>
            <person name="Kang S."/>
            <person name="Shim W.B."/>
            <person name="Woloshuk C."/>
            <person name="Xie X."/>
            <person name="Xu J.R."/>
            <person name="Antoniw J."/>
            <person name="Baker S.E."/>
            <person name="Bluhm B.H."/>
            <person name="Breakspear A."/>
            <person name="Brown D.W."/>
            <person name="Butchko R.A."/>
            <person name="Chapman S."/>
            <person name="Coulson R."/>
            <person name="Coutinho P.M."/>
            <person name="Danchin E.G."/>
            <person name="Diener A."/>
            <person name="Gale L.R."/>
            <person name="Gardiner D.M."/>
            <person name="Goff S."/>
            <person name="Hammond-Kosack K.E."/>
            <person name="Hilburn K."/>
            <person name="Hua-Van A."/>
            <person name="Jonkers W."/>
            <person name="Kazan K."/>
            <person name="Kodira C.D."/>
            <person name="Koehrsen M."/>
            <person name="Kumar L."/>
            <person name="Lee Y.H."/>
            <person name="Li L."/>
            <person name="Manners J.M."/>
            <person name="Miranda-Saavedra D."/>
            <person name="Mukherjee M."/>
            <person name="Park G."/>
            <person name="Park J."/>
            <person name="Park S.Y."/>
            <person name="Proctor R.H."/>
            <person name="Regev A."/>
            <person name="Ruiz-Roldan M.C."/>
            <person name="Sain D."/>
            <person name="Sakthikumar S."/>
            <person name="Sykes S."/>
            <person name="Schwartz D.C."/>
            <person name="Turgeon B.G."/>
            <person name="Wapinski I."/>
            <person name="Yoder O."/>
            <person name="Young S."/>
            <person name="Zeng Q."/>
            <person name="Zhou S."/>
            <person name="Galagan J."/>
            <person name="Cuomo C.A."/>
            <person name="Kistler H.C."/>
            <person name="Rep M."/>
        </authorList>
    </citation>
    <scope>NUCLEOTIDE SEQUENCE [LARGE SCALE GENOMIC DNA]</scope>
    <source>
        <strain evidence="2">4287</strain>
    </source>
</reference>
<proteinExistence type="predicted"/>
<dbReference type="AlphaFoldDB" id="A0A0J9WMV2"/>
<protein>
    <submittedName>
        <fullName evidence="2">Uncharacterized protein</fullName>
    </submittedName>
</protein>
<dbReference type="Proteomes" id="UP000009097">
    <property type="component" value="Unassembled WGS sequence"/>
</dbReference>
<dbReference type="OrthoDB" id="5427804at2759"/>
<name>A0A0J9WMV2_FUSO4</name>
<dbReference type="KEGG" id="fox:FOXG_19596"/>
<dbReference type="GeneID" id="28960302"/>
<reference evidence="2" key="1">
    <citation type="submission" date="2007-04" db="EMBL/GenBank/DDBJ databases">
        <authorList>
            <consortium name="The Broad Institute Genome Sequencing Platform"/>
            <person name="Birren B."/>
            <person name="Lander E."/>
            <person name="Galagan J."/>
            <person name="Nusbaum C."/>
            <person name="Devon K."/>
            <person name="Ma L.-J."/>
            <person name="Jaffe D."/>
            <person name="Butler J."/>
            <person name="Alvarez P."/>
            <person name="Gnerre S."/>
            <person name="Grabherr M."/>
            <person name="Kleber M."/>
            <person name="Mauceli E."/>
            <person name="Brockman W."/>
            <person name="MacCallum I.A."/>
            <person name="Young S."/>
            <person name="LaButti K."/>
            <person name="DeCaprio D."/>
            <person name="Crawford M."/>
            <person name="Koehrsen M."/>
            <person name="Engels R."/>
            <person name="Montgomery P."/>
            <person name="Pearson M."/>
            <person name="Howarth C."/>
            <person name="Larson L."/>
            <person name="White J."/>
            <person name="O'Leary S."/>
            <person name="Kodira C."/>
            <person name="Zeng Q."/>
            <person name="Yandava C."/>
            <person name="Alvarado L."/>
            <person name="Kistler C."/>
            <person name="Shim W.-B."/>
            <person name="Kang S."/>
            <person name="Woloshuk C."/>
        </authorList>
    </citation>
    <scope>NUCLEOTIDE SEQUENCE</scope>
    <source>
        <strain evidence="2">4287</strain>
    </source>
</reference>
<gene>
    <name evidence="2" type="ORF">FOXG_19596</name>
</gene>
<dbReference type="VEuPathDB" id="FungiDB:FOXG_19596"/>
<sequence length="87" mass="10155">MKGIEEIDYVGWETAAAIYIKSEELMNRLCDNEEIVYGPDEKFDEDTLIYTSQRLKVPLLQKMPSFNKLPTKGKKNEPLKRLQKAVY</sequence>
<organism evidence="2 3">
    <name type="scientific">Fusarium oxysporum f. sp. lycopersici (strain 4287 / CBS 123668 / FGSC 9935 / NRRL 34936)</name>
    <name type="common">Fusarium vascular wilt of tomato</name>
    <dbReference type="NCBI Taxonomy" id="426428"/>
    <lineage>
        <taxon>Eukaryota</taxon>
        <taxon>Fungi</taxon>
        <taxon>Dikarya</taxon>
        <taxon>Ascomycota</taxon>
        <taxon>Pezizomycotina</taxon>
        <taxon>Sordariomycetes</taxon>
        <taxon>Hypocreomycetidae</taxon>
        <taxon>Hypocreales</taxon>
        <taxon>Nectriaceae</taxon>
        <taxon>Fusarium</taxon>
        <taxon>Fusarium oxysporum species complex</taxon>
    </lineage>
</organism>
<evidence type="ECO:0000313" key="3">
    <source>
        <dbReference type="Proteomes" id="UP000009097"/>
    </source>
</evidence>
<accession>A0A0J9WMV2</accession>
<evidence type="ECO:0000313" key="2">
    <source>
        <dbReference type="EMBL" id="KNB06177.1"/>
    </source>
</evidence>
<feature type="region of interest" description="Disordered" evidence="1">
    <location>
        <begin position="67"/>
        <end position="87"/>
    </location>
</feature>
<dbReference type="EMBL" id="DS231704">
    <property type="protein sequence ID" value="KNB06177.1"/>
    <property type="molecule type" value="Genomic_DNA"/>
</dbReference>